<dbReference type="Proteomes" id="UP000837857">
    <property type="component" value="Chromosome 10"/>
</dbReference>
<evidence type="ECO:0000313" key="4">
    <source>
        <dbReference type="EMBL" id="CAH2037963.1"/>
    </source>
</evidence>
<reference evidence="4" key="1">
    <citation type="submission" date="2022-03" db="EMBL/GenBank/DDBJ databases">
        <authorList>
            <person name="Martin H S."/>
        </authorList>
    </citation>
    <scope>NUCLEOTIDE SEQUENCE</scope>
</reference>
<protein>
    <submittedName>
        <fullName evidence="4">Uncharacterized protein</fullName>
    </submittedName>
</protein>
<accession>A0ABN8HTD7</accession>
<proteinExistence type="predicted"/>
<dbReference type="EMBL" id="OW152822">
    <property type="protein sequence ID" value="CAH2037963.1"/>
    <property type="molecule type" value="Genomic_DNA"/>
</dbReference>
<gene>
    <name evidence="4" type="ORF">IPOD504_LOCUS1396</name>
</gene>
<keyword evidence="2" id="KW-0378">Hydrolase</keyword>
<keyword evidence="3" id="KW-0067">ATP-binding</keyword>
<organism evidence="4 5">
    <name type="scientific">Iphiclides podalirius</name>
    <name type="common">scarce swallowtail</name>
    <dbReference type="NCBI Taxonomy" id="110791"/>
    <lineage>
        <taxon>Eukaryota</taxon>
        <taxon>Metazoa</taxon>
        <taxon>Ecdysozoa</taxon>
        <taxon>Arthropoda</taxon>
        <taxon>Hexapoda</taxon>
        <taxon>Insecta</taxon>
        <taxon>Pterygota</taxon>
        <taxon>Neoptera</taxon>
        <taxon>Endopterygota</taxon>
        <taxon>Lepidoptera</taxon>
        <taxon>Glossata</taxon>
        <taxon>Ditrysia</taxon>
        <taxon>Papilionoidea</taxon>
        <taxon>Papilionidae</taxon>
        <taxon>Papilioninae</taxon>
        <taxon>Iphiclides</taxon>
    </lineage>
</organism>
<keyword evidence="1" id="KW-0547">Nucleotide-binding</keyword>
<sequence length="113" mass="13037">MKELEEDLLEILQEFEDVALPTLTKPTEGQGCIVIDEIGKMELFSSSFKSKIKEIFNPCSNNIVLATIPIRKSDDLIESIRNNNKSKIWLVTRENRSTIHENILREMQSVLKF</sequence>
<evidence type="ECO:0000313" key="5">
    <source>
        <dbReference type="Proteomes" id="UP000837857"/>
    </source>
</evidence>
<dbReference type="InterPro" id="IPR004948">
    <property type="entry name" value="Nuc-triphosphatase_THEP1"/>
</dbReference>
<evidence type="ECO:0000256" key="2">
    <source>
        <dbReference type="ARBA" id="ARBA00022801"/>
    </source>
</evidence>
<keyword evidence="5" id="KW-1185">Reference proteome</keyword>
<feature type="non-terminal residue" evidence="4">
    <location>
        <position position="1"/>
    </location>
</feature>
<evidence type="ECO:0000256" key="3">
    <source>
        <dbReference type="ARBA" id="ARBA00022840"/>
    </source>
</evidence>
<evidence type="ECO:0000256" key="1">
    <source>
        <dbReference type="ARBA" id="ARBA00022741"/>
    </source>
</evidence>
<dbReference type="PANTHER" id="PTHR43146">
    <property type="entry name" value="CANCER-RELATED NUCLEOSIDE-TRIPHOSPHATASE"/>
    <property type="match status" value="1"/>
</dbReference>
<name>A0ABN8HTD7_9NEOP</name>
<dbReference type="Gene3D" id="3.40.50.300">
    <property type="entry name" value="P-loop containing nucleotide triphosphate hydrolases"/>
    <property type="match status" value="1"/>
</dbReference>
<dbReference type="Pfam" id="PF03266">
    <property type="entry name" value="NTPase_1"/>
    <property type="match status" value="1"/>
</dbReference>
<dbReference type="InterPro" id="IPR027417">
    <property type="entry name" value="P-loop_NTPase"/>
</dbReference>
<dbReference type="PANTHER" id="PTHR43146:SF1">
    <property type="entry name" value="CANCER-RELATED NUCLEOSIDE-TRIPHOSPHATASE"/>
    <property type="match status" value="1"/>
</dbReference>